<reference evidence="7 8" key="1">
    <citation type="submission" date="2015-08" db="EMBL/GenBank/DDBJ databases">
        <authorList>
            <person name="Babu N.S."/>
            <person name="Beckwith C.J."/>
            <person name="Beseler K.G."/>
            <person name="Brison A."/>
            <person name="Carone J.V."/>
            <person name="Caskin T.P."/>
            <person name="Diamond M."/>
            <person name="Durham M.E."/>
            <person name="Foxe J.M."/>
            <person name="Go M."/>
            <person name="Henderson B.A."/>
            <person name="Jones I.B."/>
            <person name="McGettigan J.A."/>
            <person name="Micheletti S.J."/>
            <person name="Nasrallah M.E."/>
            <person name="Ortiz D."/>
            <person name="Piller C.R."/>
            <person name="Privatt S.R."/>
            <person name="Schneider S.L."/>
            <person name="Sharp S."/>
            <person name="Smith T.C."/>
            <person name="Stanton J.D."/>
            <person name="Ullery H.E."/>
            <person name="Wilson R.J."/>
            <person name="Serrano M.G."/>
            <person name="Buck G."/>
            <person name="Lee V."/>
            <person name="Wang Y."/>
            <person name="Carvalho R."/>
            <person name="Voegtly L."/>
            <person name="Shi R."/>
            <person name="Duckworth R."/>
            <person name="Johnson A."/>
            <person name="Loviza R."/>
            <person name="Walstead R."/>
            <person name="Shah Z."/>
            <person name="Kiflezghi M."/>
            <person name="Wade K."/>
            <person name="Ball S.L."/>
            <person name="Bradley K.W."/>
            <person name="Asai D.J."/>
            <person name="Bowman C.A."/>
            <person name="Russell D.A."/>
            <person name="Pope W.H."/>
            <person name="Jacobs-Sera D."/>
            <person name="Hendrix R.W."/>
            <person name="Hatfull G.F."/>
        </authorList>
    </citation>
    <scope>NUCLEOTIDE SEQUENCE [LARGE SCALE GENOMIC DNA]</scope>
    <source>
        <strain evidence="7 8">DSM 27710</strain>
    </source>
</reference>
<proteinExistence type="predicted"/>
<keyword evidence="2" id="KW-0245">EGF-like domain</keyword>
<gene>
    <name evidence="7" type="ORF">AKJ08_3126</name>
</gene>
<dbReference type="AlphaFoldDB" id="A0A0K1PI18"/>
<evidence type="ECO:0000256" key="4">
    <source>
        <dbReference type="ARBA" id="ARBA00023157"/>
    </source>
</evidence>
<evidence type="ECO:0000259" key="6">
    <source>
        <dbReference type="PROSITE" id="PS50026"/>
    </source>
</evidence>
<sequence length="359" mass="37862">METCGASGTWQRSACPQLCSDQTDACACAPGYEGDGTVCTPIDFCSAPNGGCSPRARCTQVGTTPSCACSGGTTGDGYSCTYEPTRIFDEGFDDITRLAPANWLLANRSDPRGTTSWFQGANVQALGPFDSFDGPPNSYIAANFNNTMFHDATISSWLATPTVPFGSRASISFYTRSSNLAPDRIEVRLCTALPCFLPDDADVGSYTTLLGSVNPTLEANGYPGVWTKFEFTNANGIPYSGEGRVAIRYYVTDAGHSGANSDYIGIDRFVVSFATPSYTVGGSVGGLTSGSVVLWLNGRDQLTVSANGSFRFPRRMDGGTPYSVRVYAQPDDKRCTVAGAAGTIGVADVGNVRVTCAPR</sequence>
<dbReference type="GO" id="GO:0016020">
    <property type="term" value="C:membrane"/>
    <property type="evidence" value="ECO:0007669"/>
    <property type="project" value="UniProtKB-SubCell"/>
</dbReference>
<dbReference type="PROSITE" id="PS50026">
    <property type="entry name" value="EGF_3"/>
    <property type="match status" value="1"/>
</dbReference>
<feature type="domain" description="EGF-like" evidence="6">
    <location>
        <begin position="41"/>
        <end position="81"/>
    </location>
</feature>
<keyword evidence="5" id="KW-0325">Glycoprotein</keyword>
<dbReference type="PANTHER" id="PTHR24038:SF11">
    <property type="entry name" value="INTEGRIN BETA-LIKE PROTEIN E"/>
    <property type="match status" value="1"/>
</dbReference>
<keyword evidence="3" id="KW-0472">Membrane</keyword>
<protein>
    <recommendedName>
        <fullName evidence="6">EGF-like domain-containing protein</fullName>
    </recommendedName>
</protein>
<keyword evidence="8" id="KW-1185">Reference proteome</keyword>
<dbReference type="Pfam" id="PF12947">
    <property type="entry name" value="EGF_3"/>
    <property type="match status" value="1"/>
</dbReference>
<keyword evidence="4" id="KW-1015">Disulfide bond</keyword>
<evidence type="ECO:0000313" key="7">
    <source>
        <dbReference type="EMBL" id="AKU92739.1"/>
    </source>
</evidence>
<dbReference type="STRING" id="1391653.AKJ08_3126"/>
<dbReference type="PANTHER" id="PTHR24038">
    <property type="entry name" value="STABILIN"/>
    <property type="match status" value="1"/>
</dbReference>
<dbReference type="InterPro" id="IPR009030">
    <property type="entry name" value="Growth_fac_rcpt_cys_sf"/>
</dbReference>
<dbReference type="InterPro" id="IPR000742">
    <property type="entry name" value="EGF"/>
</dbReference>
<dbReference type="EMBL" id="CP012332">
    <property type="protein sequence ID" value="AKU92739.1"/>
    <property type="molecule type" value="Genomic_DNA"/>
</dbReference>
<dbReference type="KEGG" id="vin:AKJ08_3126"/>
<dbReference type="InterPro" id="IPR024731">
    <property type="entry name" value="NELL2-like_EGF"/>
</dbReference>
<evidence type="ECO:0000256" key="5">
    <source>
        <dbReference type="ARBA" id="ARBA00023180"/>
    </source>
</evidence>
<dbReference type="SUPFAM" id="SSF57184">
    <property type="entry name" value="Growth factor receptor domain"/>
    <property type="match status" value="1"/>
</dbReference>
<dbReference type="Proteomes" id="UP000055590">
    <property type="component" value="Chromosome"/>
</dbReference>
<evidence type="ECO:0000256" key="3">
    <source>
        <dbReference type="ARBA" id="ARBA00023136"/>
    </source>
</evidence>
<organism evidence="7 8">
    <name type="scientific">Vulgatibacter incomptus</name>
    <dbReference type="NCBI Taxonomy" id="1391653"/>
    <lineage>
        <taxon>Bacteria</taxon>
        <taxon>Pseudomonadati</taxon>
        <taxon>Myxococcota</taxon>
        <taxon>Myxococcia</taxon>
        <taxon>Myxococcales</taxon>
        <taxon>Cystobacterineae</taxon>
        <taxon>Vulgatibacteraceae</taxon>
        <taxon>Vulgatibacter</taxon>
    </lineage>
</organism>
<accession>A0A0K1PI18</accession>
<name>A0A0K1PI18_9BACT</name>
<dbReference type="NCBIfam" id="NF038128">
    <property type="entry name" value="choice_anch_J"/>
    <property type="match status" value="1"/>
</dbReference>
<evidence type="ECO:0000313" key="8">
    <source>
        <dbReference type="Proteomes" id="UP000055590"/>
    </source>
</evidence>
<evidence type="ECO:0000256" key="2">
    <source>
        <dbReference type="ARBA" id="ARBA00022536"/>
    </source>
</evidence>
<dbReference type="Gene3D" id="2.60.120.200">
    <property type="match status" value="1"/>
</dbReference>
<comment type="subcellular location">
    <subcellularLocation>
        <location evidence="1">Membrane</location>
    </subcellularLocation>
</comment>
<evidence type="ECO:0000256" key="1">
    <source>
        <dbReference type="ARBA" id="ARBA00004370"/>
    </source>
</evidence>